<sequence>MIAYGFSEYGGPETESLLELPVAEPGPGQILVAVRAAGVNPADWKVRKGTRKDTVQITLPAVLGREASGTVADVGTGVTDFSVGDHVFGATASGHGGYAQYTVFNASSTAHKPETVSWAAAATLPVAAGTAYDALRQLATSAGDTVLVLGAGGGVGSAVLQLARADGIAVVAVASAGKREWIESLGARFVESGGDISAAATRPVDAIVDLVGGETLRAAATAAGSGTPIVSVADPVLASEWGGSGVDRDRTTAAFARLADLTASGVLNPRVDHVFPLERAGEALALVENGHVAGKVVLEVRAGPVG</sequence>
<dbReference type="Pfam" id="PF08240">
    <property type="entry name" value="ADH_N"/>
    <property type="match status" value="1"/>
</dbReference>
<dbReference type="InterPro" id="IPR052585">
    <property type="entry name" value="Lipid_raft_assoc_Zn_ADH"/>
</dbReference>
<dbReference type="PANTHER" id="PTHR43482:SF1">
    <property type="entry name" value="PROTEIN AST1-RELATED"/>
    <property type="match status" value="1"/>
</dbReference>
<protein>
    <submittedName>
        <fullName evidence="2">NADP-dependent oxidoreductase</fullName>
    </submittedName>
</protein>
<dbReference type="SMART" id="SM00829">
    <property type="entry name" value="PKS_ER"/>
    <property type="match status" value="1"/>
</dbReference>
<dbReference type="EMBL" id="JAPWIJ010000017">
    <property type="protein sequence ID" value="MCZ4522041.1"/>
    <property type="molecule type" value="Genomic_DNA"/>
</dbReference>
<dbReference type="Pfam" id="PF13602">
    <property type="entry name" value="ADH_zinc_N_2"/>
    <property type="match status" value="1"/>
</dbReference>
<dbReference type="PROSITE" id="PS01162">
    <property type="entry name" value="QOR_ZETA_CRYSTAL"/>
    <property type="match status" value="1"/>
</dbReference>
<dbReference type="Proteomes" id="UP001081071">
    <property type="component" value="Unassembled WGS sequence"/>
</dbReference>
<dbReference type="PANTHER" id="PTHR43482">
    <property type="entry name" value="PROTEIN AST1-RELATED"/>
    <property type="match status" value="1"/>
</dbReference>
<accession>A0ABT4MM38</accession>
<name>A0ABT4MM38_9NOCA</name>
<dbReference type="Gene3D" id="3.90.180.10">
    <property type="entry name" value="Medium-chain alcohol dehydrogenases, catalytic domain"/>
    <property type="match status" value="1"/>
</dbReference>
<reference evidence="2" key="1">
    <citation type="submission" date="2022-12" db="EMBL/GenBank/DDBJ databases">
        <authorList>
            <person name="Krivoruchko A.V."/>
            <person name="Elkin A."/>
        </authorList>
    </citation>
    <scope>NUCLEOTIDE SEQUENCE</scope>
    <source>
        <strain evidence="2">IEGM 1391</strain>
    </source>
</reference>
<dbReference type="InterPro" id="IPR002364">
    <property type="entry name" value="Quin_OxRdtase/zeta-crystal_CS"/>
</dbReference>
<keyword evidence="3" id="KW-1185">Reference proteome</keyword>
<organism evidence="2 3">
    <name type="scientific">Rhodococcus ruber</name>
    <dbReference type="NCBI Taxonomy" id="1830"/>
    <lineage>
        <taxon>Bacteria</taxon>
        <taxon>Bacillati</taxon>
        <taxon>Actinomycetota</taxon>
        <taxon>Actinomycetes</taxon>
        <taxon>Mycobacteriales</taxon>
        <taxon>Nocardiaceae</taxon>
        <taxon>Rhodococcus</taxon>
    </lineage>
</organism>
<proteinExistence type="predicted"/>
<dbReference type="InterPro" id="IPR036291">
    <property type="entry name" value="NAD(P)-bd_dom_sf"/>
</dbReference>
<dbReference type="SUPFAM" id="SSF50129">
    <property type="entry name" value="GroES-like"/>
    <property type="match status" value="1"/>
</dbReference>
<dbReference type="InterPro" id="IPR020843">
    <property type="entry name" value="ER"/>
</dbReference>
<evidence type="ECO:0000313" key="3">
    <source>
        <dbReference type="Proteomes" id="UP001081071"/>
    </source>
</evidence>
<evidence type="ECO:0000259" key="1">
    <source>
        <dbReference type="SMART" id="SM00829"/>
    </source>
</evidence>
<dbReference type="CDD" id="cd05289">
    <property type="entry name" value="MDR_like_2"/>
    <property type="match status" value="1"/>
</dbReference>
<feature type="domain" description="Enoyl reductase (ER)" evidence="1">
    <location>
        <begin position="10"/>
        <end position="298"/>
    </location>
</feature>
<dbReference type="RefSeq" id="WP_269608487.1">
    <property type="nucleotide sequence ID" value="NZ_JAPWIJ010000017.1"/>
</dbReference>
<evidence type="ECO:0000313" key="2">
    <source>
        <dbReference type="EMBL" id="MCZ4522041.1"/>
    </source>
</evidence>
<dbReference type="InterPro" id="IPR011032">
    <property type="entry name" value="GroES-like_sf"/>
</dbReference>
<dbReference type="Gene3D" id="3.40.50.720">
    <property type="entry name" value="NAD(P)-binding Rossmann-like Domain"/>
    <property type="match status" value="1"/>
</dbReference>
<dbReference type="InterPro" id="IPR013154">
    <property type="entry name" value="ADH-like_N"/>
</dbReference>
<comment type="caution">
    <text evidence="2">The sequence shown here is derived from an EMBL/GenBank/DDBJ whole genome shotgun (WGS) entry which is preliminary data.</text>
</comment>
<dbReference type="SUPFAM" id="SSF51735">
    <property type="entry name" value="NAD(P)-binding Rossmann-fold domains"/>
    <property type="match status" value="1"/>
</dbReference>
<gene>
    <name evidence="2" type="ORF">O4220_26260</name>
</gene>